<dbReference type="AlphaFoldDB" id="A0A9Q5D1M3"/>
<sequence>MKKKNSTCKKLSLKKAVVIQLIPNDVNKPVRTDTTDQTITIPTRRTNCVTDETTCSF</sequence>
<evidence type="ECO:0000313" key="2">
    <source>
        <dbReference type="Proteomes" id="UP000281028"/>
    </source>
</evidence>
<proteinExistence type="predicted"/>
<accession>A0A9Q5D1M3</accession>
<protein>
    <submittedName>
        <fullName evidence="1">Uncharacterized protein</fullName>
    </submittedName>
</protein>
<organism evidence="1 2">
    <name type="scientific">Chitinophaga solisilvae</name>
    <dbReference type="NCBI Taxonomy" id="1233460"/>
    <lineage>
        <taxon>Bacteria</taxon>
        <taxon>Pseudomonadati</taxon>
        <taxon>Bacteroidota</taxon>
        <taxon>Chitinophagia</taxon>
        <taxon>Chitinophagales</taxon>
        <taxon>Chitinophagaceae</taxon>
        <taxon>Chitinophaga</taxon>
    </lineage>
</organism>
<dbReference type="Proteomes" id="UP000281028">
    <property type="component" value="Unassembled WGS sequence"/>
</dbReference>
<gene>
    <name evidence="1" type="ORF">ECE50_014710</name>
</gene>
<comment type="caution">
    <text evidence="1">The sequence shown here is derived from an EMBL/GenBank/DDBJ whole genome shotgun (WGS) entry which is preliminary data.</text>
</comment>
<keyword evidence="2" id="KW-1185">Reference proteome</keyword>
<evidence type="ECO:0000313" key="1">
    <source>
        <dbReference type="EMBL" id="NSL88096.1"/>
    </source>
</evidence>
<reference evidence="1" key="1">
    <citation type="submission" date="2020-05" db="EMBL/GenBank/DDBJ databases">
        <title>Chitinophaga laudate sp. nov., isolated from a tropical peat swamp.</title>
        <authorList>
            <person name="Goh C.B.S."/>
            <person name="Lee M.S."/>
            <person name="Parimannan S."/>
            <person name="Pasbakhsh P."/>
            <person name="Yule C.M."/>
            <person name="Rajandas H."/>
            <person name="Loke S."/>
            <person name="Croft L."/>
            <person name="Tan J.B.L."/>
        </authorList>
    </citation>
    <scope>NUCLEOTIDE SEQUENCE</scope>
    <source>
        <strain evidence="1">Mgbs1</strain>
    </source>
</reference>
<dbReference type="EMBL" id="RIAR02000001">
    <property type="protein sequence ID" value="NSL88096.1"/>
    <property type="molecule type" value="Genomic_DNA"/>
</dbReference>
<name>A0A9Q5D1M3_9BACT</name>